<evidence type="ECO:0000259" key="9">
    <source>
        <dbReference type="Pfam" id="PF24877"/>
    </source>
</evidence>
<dbReference type="NCBIfam" id="NF004784">
    <property type="entry name" value="PRK06131.1"/>
    <property type="match status" value="1"/>
</dbReference>
<evidence type="ECO:0000256" key="1">
    <source>
        <dbReference type="ARBA" id="ARBA00006486"/>
    </source>
</evidence>
<evidence type="ECO:0000256" key="6">
    <source>
        <dbReference type="ARBA" id="ARBA00023239"/>
    </source>
</evidence>
<dbReference type="Pfam" id="PF24877">
    <property type="entry name" value="ILV_EDD_C"/>
    <property type="match status" value="1"/>
</dbReference>
<keyword evidence="5" id="KW-0411">Iron-sulfur</keyword>
<dbReference type="GeneID" id="86842204"/>
<evidence type="ECO:0000256" key="3">
    <source>
        <dbReference type="ARBA" id="ARBA00022723"/>
    </source>
</evidence>
<protein>
    <submittedName>
        <fullName evidence="10">Dihydroxy-acid dehydratase</fullName>
    </submittedName>
</protein>
<dbReference type="GO" id="GO:0046872">
    <property type="term" value="F:metal ion binding"/>
    <property type="evidence" value="ECO:0007669"/>
    <property type="project" value="UniProtKB-KW"/>
</dbReference>
<proteinExistence type="inferred from homology"/>
<dbReference type="InterPro" id="IPR042096">
    <property type="entry name" value="Dihydro-acid_dehy_C"/>
</dbReference>
<dbReference type="GO" id="GO:0051537">
    <property type="term" value="F:2 iron, 2 sulfur cluster binding"/>
    <property type="evidence" value="ECO:0007669"/>
    <property type="project" value="UniProtKB-KW"/>
</dbReference>
<name>A0A849ATR1_9MICO</name>
<dbReference type="PANTHER" id="PTHR43183">
    <property type="entry name" value="HYPOTHETICAL DIHYDROXYACID DEHYDRATASE (EUROFUNG)-RELATED"/>
    <property type="match status" value="1"/>
</dbReference>
<reference evidence="10 11" key="1">
    <citation type="submission" date="2020-05" db="EMBL/GenBank/DDBJ databases">
        <title>MicrobeNet Type strains.</title>
        <authorList>
            <person name="Nicholson A.C."/>
        </authorList>
    </citation>
    <scope>NUCLEOTIDE SEQUENCE [LARGE SCALE GENOMIC DNA]</scope>
    <source>
        <strain evidence="10 11">CCUG 46604</strain>
    </source>
</reference>
<keyword evidence="3" id="KW-0479">Metal-binding</keyword>
<keyword evidence="4" id="KW-0408">Iron</keyword>
<evidence type="ECO:0000256" key="4">
    <source>
        <dbReference type="ARBA" id="ARBA00023004"/>
    </source>
</evidence>
<dbReference type="GO" id="GO:0016836">
    <property type="term" value="F:hydro-lyase activity"/>
    <property type="evidence" value="ECO:0007669"/>
    <property type="project" value="UniProtKB-ARBA"/>
</dbReference>
<dbReference type="AlphaFoldDB" id="A0A849ATR1"/>
<sequence length="568" mass="59963">MSQRSISRDGGRLFADPGQDGLLHRAFLRGGGFSAEDVRRSPVIGIASSASELNPCNAGLGDLAAEVKAGVREAGGLPLEFPTISISEPYTRPTSLYLRNLMSMDVEEMILASPIDGVILLGGCDKTIPAQLMGAISADIPALVLAAGPRPVSCFQDNDAFTVGDVWPVCEKRRLGQLDDEEWFAFEGRTNIGVGTCNVMGTATTMAAIAEVLGFAPPGSTLPAAASSARREIARLTGAVLTAADNPWPRPSELVTMASLENAFRVITALGGSTNALIHLEAIAGRAGLRIGIERFEQWSRTTPVLADVRPAGSFLLDDLDAAGGIPEVMRRLSDRIDTDALAGDGRRWSEVLAERAPAAAHPALRDTQNPIAERGALRMMRGSLAPGGCVMKLAAGAPAVRRAPVVVFDGLDDLYARIDDPDLDVTPETILVLRGLGVIGAPGMPEVGHLPIPRKLMEQGVEDMTRISDARMSGTSTGSVILHVTPESAVGGPLAKLRTGDIVEIDADAGTIDHCVPAAGFAAREPIMQPMTAERGYARLHREHVLQPDAGCDFDFLTAAELRTDAR</sequence>
<dbReference type="InterPro" id="IPR000581">
    <property type="entry name" value="ILV_EDD_N"/>
</dbReference>
<dbReference type="InterPro" id="IPR037237">
    <property type="entry name" value="IlvD/EDD_N"/>
</dbReference>
<dbReference type="InterPro" id="IPR056740">
    <property type="entry name" value="ILV_EDD_C"/>
</dbReference>
<dbReference type="InterPro" id="IPR052352">
    <property type="entry name" value="Sugar_Degrad_Dehydratases"/>
</dbReference>
<evidence type="ECO:0000256" key="2">
    <source>
        <dbReference type="ARBA" id="ARBA00022714"/>
    </source>
</evidence>
<keyword evidence="2" id="KW-0001">2Fe-2S</keyword>
<dbReference type="RefSeq" id="WP_170275065.1">
    <property type="nucleotide sequence ID" value="NZ_BAAAKH010000004.1"/>
</dbReference>
<dbReference type="GO" id="GO:0009082">
    <property type="term" value="P:branched-chain amino acid biosynthetic process"/>
    <property type="evidence" value="ECO:0007669"/>
    <property type="project" value="UniProtKB-KW"/>
</dbReference>
<dbReference type="Pfam" id="PF00920">
    <property type="entry name" value="ILVD_EDD_N"/>
    <property type="match status" value="1"/>
</dbReference>
<evidence type="ECO:0000313" key="10">
    <source>
        <dbReference type="EMBL" id="NNG80307.1"/>
    </source>
</evidence>
<dbReference type="SUPFAM" id="SSF143975">
    <property type="entry name" value="IlvD/EDD N-terminal domain-like"/>
    <property type="match status" value="1"/>
</dbReference>
<comment type="similarity">
    <text evidence="1">Belongs to the IlvD/Edd family.</text>
</comment>
<dbReference type="Proteomes" id="UP000549517">
    <property type="component" value="Unassembled WGS sequence"/>
</dbReference>
<feature type="domain" description="Dihydroxy-acid/6-phosphogluconate dehydratase N-terminal" evidence="8">
    <location>
        <begin position="42"/>
        <end position="351"/>
    </location>
</feature>
<keyword evidence="7" id="KW-0100">Branched-chain amino acid biosynthesis</keyword>
<keyword evidence="6" id="KW-0456">Lyase</keyword>
<dbReference type="SUPFAM" id="SSF52016">
    <property type="entry name" value="LeuD/IlvD-like"/>
    <property type="match status" value="1"/>
</dbReference>
<evidence type="ECO:0000256" key="7">
    <source>
        <dbReference type="ARBA" id="ARBA00023304"/>
    </source>
</evidence>
<comment type="caution">
    <text evidence="10">The sequence shown here is derived from an EMBL/GenBank/DDBJ whole genome shotgun (WGS) entry which is preliminary data.</text>
</comment>
<dbReference type="Gene3D" id="3.50.30.80">
    <property type="entry name" value="IlvD/EDD C-terminal domain-like"/>
    <property type="match status" value="1"/>
</dbReference>
<keyword evidence="7" id="KW-0028">Amino-acid biosynthesis</keyword>
<evidence type="ECO:0000256" key="5">
    <source>
        <dbReference type="ARBA" id="ARBA00023014"/>
    </source>
</evidence>
<dbReference type="InterPro" id="IPR020558">
    <property type="entry name" value="DiOHA_6PGluconate_deHydtase_CS"/>
</dbReference>
<organism evidence="10 11">
    <name type="scientific">Brevibacterium luteolum</name>
    <dbReference type="NCBI Taxonomy" id="199591"/>
    <lineage>
        <taxon>Bacteria</taxon>
        <taxon>Bacillati</taxon>
        <taxon>Actinomycetota</taxon>
        <taxon>Actinomycetes</taxon>
        <taxon>Micrococcales</taxon>
        <taxon>Brevibacteriaceae</taxon>
        <taxon>Brevibacterium</taxon>
    </lineage>
</organism>
<feature type="domain" description="Dihydroxy-acid/6-phosphogluconate dehydratase C-terminal" evidence="9">
    <location>
        <begin position="365"/>
        <end position="553"/>
    </location>
</feature>
<dbReference type="PANTHER" id="PTHR43183:SF1">
    <property type="entry name" value="HYPOTHETICAL DIHYDROXY-ACID DEHYDRATASE (EUROFUNG)-RELATED"/>
    <property type="match status" value="1"/>
</dbReference>
<dbReference type="PROSITE" id="PS00886">
    <property type="entry name" value="ILVD_EDD_1"/>
    <property type="match status" value="1"/>
</dbReference>
<gene>
    <name evidence="10" type="ORF">HLA91_13150</name>
</gene>
<evidence type="ECO:0000313" key="11">
    <source>
        <dbReference type="Proteomes" id="UP000549517"/>
    </source>
</evidence>
<dbReference type="EMBL" id="JABEMC010000013">
    <property type="protein sequence ID" value="NNG80307.1"/>
    <property type="molecule type" value="Genomic_DNA"/>
</dbReference>
<evidence type="ECO:0000259" key="8">
    <source>
        <dbReference type="Pfam" id="PF00920"/>
    </source>
</evidence>
<accession>A0A849ATR1</accession>